<reference evidence="2 3" key="1">
    <citation type="submission" date="2020-10" db="EMBL/GenBank/DDBJ databases">
        <title>Sequencing the genomes of 1000 actinobacteria strains.</title>
        <authorList>
            <person name="Klenk H.-P."/>
        </authorList>
    </citation>
    <scope>NUCLEOTIDE SEQUENCE [LARGE SCALE GENOMIC DNA]</scope>
    <source>
        <strain evidence="2 3">DSM 43748</strain>
    </source>
</reference>
<protein>
    <submittedName>
        <fullName evidence="2">Transposase</fullName>
    </submittedName>
</protein>
<dbReference type="EMBL" id="JADBEF010000001">
    <property type="protein sequence ID" value="MBE1563652.1"/>
    <property type="molecule type" value="Genomic_DNA"/>
</dbReference>
<dbReference type="InterPro" id="IPR055247">
    <property type="entry name" value="InsJ-like_HTH"/>
</dbReference>
<name>A0ABR9KQ55_9ACTN</name>
<evidence type="ECO:0000259" key="1">
    <source>
        <dbReference type="Pfam" id="PF13518"/>
    </source>
</evidence>
<dbReference type="Pfam" id="PF13518">
    <property type="entry name" value="HTH_28"/>
    <property type="match status" value="1"/>
</dbReference>
<dbReference type="RefSeq" id="WP_344820839.1">
    <property type="nucleotide sequence ID" value="NZ_BAAASY010000022.1"/>
</dbReference>
<sequence length="62" mass="6866">MPSILAGEMTVAQAARRARVSEQSIGTWKRQFIENGRAGLVAKNSRCHRRPTAAVRIISAWC</sequence>
<keyword evidence="3" id="KW-1185">Reference proteome</keyword>
<gene>
    <name evidence="2" type="ORF">H4W81_006431</name>
</gene>
<comment type="caution">
    <text evidence="2">The sequence shown here is derived from an EMBL/GenBank/DDBJ whole genome shotgun (WGS) entry which is preliminary data.</text>
</comment>
<dbReference type="SUPFAM" id="SSF48295">
    <property type="entry name" value="TrpR-like"/>
    <property type="match status" value="1"/>
</dbReference>
<dbReference type="InterPro" id="IPR010921">
    <property type="entry name" value="Trp_repressor/repl_initiator"/>
</dbReference>
<evidence type="ECO:0000313" key="2">
    <source>
        <dbReference type="EMBL" id="MBE1563652.1"/>
    </source>
</evidence>
<dbReference type="Gene3D" id="1.10.10.10">
    <property type="entry name" value="Winged helix-like DNA-binding domain superfamily/Winged helix DNA-binding domain"/>
    <property type="match status" value="1"/>
</dbReference>
<proteinExistence type="predicted"/>
<organism evidence="2 3">
    <name type="scientific">Nonomuraea africana</name>
    <dbReference type="NCBI Taxonomy" id="46171"/>
    <lineage>
        <taxon>Bacteria</taxon>
        <taxon>Bacillati</taxon>
        <taxon>Actinomycetota</taxon>
        <taxon>Actinomycetes</taxon>
        <taxon>Streptosporangiales</taxon>
        <taxon>Streptosporangiaceae</taxon>
        <taxon>Nonomuraea</taxon>
    </lineage>
</organism>
<dbReference type="InterPro" id="IPR036388">
    <property type="entry name" value="WH-like_DNA-bd_sf"/>
</dbReference>
<accession>A0ABR9KQ55</accession>
<dbReference type="Proteomes" id="UP000661607">
    <property type="component" value="Unassembled WGS sequence"/>
</dbReference>
<feature type="domain" description="Insertion element IS150 protein InsJ-like helix-turn-helix" evidence="1">
    <location>
        <begin position="5"/>
        <end position="44"/>
    </location>
</feature>
<evidence type="ECO:0000313" key="3">
    <source>
        <dbReference type="Proteomes" id="UP000661607"/>
    </source>
</evidence>